<evidence type="ECO:0000256" key="15">
    <source>
        <dbReference type="ARBA" id="ARBA00047899"/>
    </source>
</evidence>
<dbReference type="PROSITE" id="PS00915">
    <property type="entry name" value="PI3_4_KINASE_1"/>
    <property type="match status" value="1"/>
</dbReference>
<dbReference type="InterPro" id="IPR050517">
    <property type="entry name" value="DDR_Repair_Kinase"/>
</dbReference>
<sequence>MSIIRDQASSALDQYIREARNRNHAEDQRKRAARQVRDLVNIAKQEMGAEQFQRFFDTVNQKTMALIQGADTYDKMAGVYILDALVDFDGIEPALKYSRFQQYIGTILRGKDLNPIQPAAVVLGKLCKPGGSLISELVDAEVHTALEWLQSDRVEERRYSATLVLRELARNAPTLMYPYVGFVFDHIWIGLRDPRHLIRTTSSETVSACFRIIRERDQEMKQEWMDKMFTEAVKGLKTNTVENIHASLLVINELLEQGGMYMQGHYQEACEIVFRHRDARDPAIRKTVVSLIPHLANYAPTEFSATYLHKFMVYLSGMLKKEKERNDAFLAIGDIANSVKSSIAPYLDGVLIHVREGLSVQSRKRGSVDPVFGCISRLAVAVGQTLSKYMEALLDPIFACELTPQLTQALVDMAFYIPPVKPTIQERLLNMLSKVLCGEPFRPLGAPHATAISAIPPIPRDPRDSSVHERGKAEVKLALNTLGSFDFSGHVLNEFVRDVAIKYVEDDDPEIREAAALTCCQLYVRDPIVNQTSYHALQVVADVVEKLLTVGVSDPESKIRRTVLAALDERFDQHLAKAENIRTLFFALHDEQFAVREVAVSIIGRLARHNPAYVIPQLRKTIIQMLTELEYTDVPRSKEESSKLLSLLTQHAQDLVKPYVSSITEVLLPKASDPTPSVAATILQAIGELCTVGGAEMLAYKDSLMPIIIDALQDQSAPIKREAALHTLGQLASNAGYVIKPYLEYPQLLEILQSIIRGEPQHGPLRQETIKLMGILGALDPYKYQQVEERTPQTQRRPEATQQTDVSLMMGGLTPSQEDYYPTVAINALLQILKDQSLLQWHGNVVDAIMSIFITLGLKCVQFLDRVVPAFIAVIRASSPARLDYYFNHLGRLVSIVRQHIRVYLPDIIAVLQDFWNTTSSLQTTILTLIESIARSLEGEFKVYLAGLLPLMLGALEKDTSTKRQPTEKIFHAFLVFGSSAEEYMHLIIPVLVRLFDNPAQPMFLRKSAIETIGKLSSMVNLNDYASKIIHALTRVLASQEPSLRVAALDTLCALMLQLGRDYLHFEHTVEKAIVTYGIQHSNYDKAVEKLKKGEALPQNLAPRFEDNAVEPYPSENNPPRKLDLNPVHLRQAWETKGKATKDDWHEWFRKLSTTLLTESPNHSLRACASLASNYQPLARELFNSAFVSCWSELYDSYQEELITNIENTIKSENVPPDLLGQLLNLAEFMEHDDKALPIDIRVLGREAARCHAYAKALHYKELEFLQDHNSHAVEALIVINNQLQQSDAAIGILRKVKAYKEGIQLRESWFEKLERWDEALNFYCQRERELPEDQPTPVDIVMGKMRCYHALGEWDSLAALAGKTWANSGPEIQRRIAALATTAAWGLGKWDSMDIYLQSMKRFSPDRAFFGAILALHRNQFREALGFIQQAREGLDTELSALVSESYNRAYQVVVRVQMLAELEELIVYKQSGPEKRATLRATWETRLKGCQRNVEVWQRTLRLRSLVLTPQENMHMWTKFANLCRKSGRMGLAEKSLKHLINTDAPLESVIPYWFEQPTSPGLERIASPIVYAVLKFQWEMGQQPGVRNSDRGIAERTLYCLKRFTEETARRVEGARLQLNASAQAVNSIGDGLNHARYADFDEGAVLGAEAQRHWLEQTVLLAKCYLRQGDWIMTLHKDDWQHTRRQEILDCYSKATHYHPRWYKAWHAWALANFEVVQALAPKREVEGRPEHSSILTRHVVPAVHGFFESIALSSGSSLQDTLRLLTLWLTYGGHQEVIAAVTDGFARVSIDTWLEVIPQLIARINQPNRRVQASIHALLSDVGRAHPQALVYPLTVAMKSRQSTRRSKTASLIMESMRQHSPKLVEQADLVSRELIRVAVLWHELWQEGLEEASRLYFGDHNIQGMFDVLEPLHDMLEKGPVTLREISFTQTFGRDLSEAREWCRQYRHSQDVNDLNQAWDLYYQVFRRISRQLPQMTSLELTYCSPELLQARDLDLAVPGTYRSGEEIVRIMGFDGTLSVINSKQHPRKLNIFGSDGKTYAFLLKGHEDMRQDERVMQLFGLCNTLLANDSECYKRHLSIQRFPAIPLPQNSGLLGWVPNSDTIHHLIKEYRESRKILLNIEHRIMLQMAPDYDNLTLMQKVEVFGYALDNTTGQDLYRVLWLKSKSSEAWLDRRTNYTRSLGVMSMVGYILGLGDRHPSNLMLDRITGKIIHIDFGDCFEVAMKREKYPERVPFRLTRMLTYAMEVSNIEGSFRTTCEHVMRVLRDNKESVMAVLEAFIHDPLLTWRLTNPASPPGPHFISEREQAIAGPHAARARRPSILDGPIAPTEFLAAQGAGVDNMTGAPPGARTRARTNSSAAPPGSMANGNGANEMAEVQNARAVEVLDRVSQKLTGRDFKPDEELVVAEQVNKLIIEATKLENLCQHYIGWCSFW</sequence>
<evidence type="ECO:0000256" key="4">
    <source>
        <dbReference type="ARBA" id="ARBA00012513"/>
    </source>
</evidence>
<dbReference type="FunFam" id="3.30.1010.10:FF:000006">
    <property type="entry name" value="Serine/threonine-protein kinase TOR"/>
    <property type="match status" value="1"/>
</dbReference>
<dbReference type="SMART" id="SM01343">
    <property type="entry name" value="FATC"/>
    <property type="match status" value="1"/>
</dbReference>
<comment type="subunit">
    <text evidence="3">Associates with DNA double-strand breaks.</text>
</comment>
<evidence type="ECO:0000256" key="9">
    <source>
        <dbReference type="ARBA" id="ARBA00022741"/>
    </source>
</evidence>
<dbReference type="FunFam" id="1.25.10.10:FF:000582">
    <property type="entry name" value="Serine/threonine-protein kinase TOR"/>
    <property type="match status" value="1"/>
</dbReference>
<evidence type="ECO:0000259" key="21">
    <source>
        <dbReference type="PROSITE" id="PS51190"/>
    </source>
</evidence>
<dbReference type="InterPro" id="IPR011009">
    <property type="entry name" value="Kinase-like_dom_sf"/>
</dbReference>
<dbReference type="KEGG" id="ttt:THITE_2110683"/>
<dbReference type="GO" id="GO:0038202">
    <property type="term" value="P:TORC1 signaling"/>
    <property type="evidence" value="ECO:0007669"/>
    <property type="project" value="TreeGrafter"/>
</dbReference>
<evidence type="ECO:0000256" key="10">
    <source>
        <dbReference type="ARBA" id="ARBA00022777"/>
    </source>
</evidence>
<organism evidence="22 23">
    <name type="scientific">Thermothielavioides terrestris (strain ATCC 38088 / NRRL 8126)</name>
    <name type="common">Thielavia terrestris</name>
    <dbReference type="NCBI Taxonomy" id="578455"/>
    <lineage>
        <taxon>Eukaryota</taxon>
        <taxon>Fungi</taxon>
        <taxon>Dikarya</taxon>
        <taxon>Ascomycota</taxon>
        <taxon>Pezizomycotina</taxon>
        <taxon>Sordariomycetes</taxon>
        <taxon>Sordariomycetidae</taxon>
        <taxon>Sordariales</taxon>
        <taxon>Chaetomiaceae</taxon>
        <taxon>Thermothielavioides</taxon>
        <taxon>Thermothielavioides terrestris</taxon>
    </lineage>
</organism>
<dbReference type="RefSeq" id="XP_003650835.1">
    <property type="nucleotide sequence ID" value="XM_003650787.1"/>
</dbReference>
<dbReference type="Pfam" id="PF00454">
    <property type="entry name" value="PI3_PI4_kinase"/>
    <property type="match status" value="1"/>
</dbReference>
<dbReference type="eggNOG" id="KOG0891">
    <property type="taxonomic scope" value="Eukaryota"/>
</dbReference>
<comment type="similarity">
    <text evidence="2">Belongs to the PI3/PI4-kinase family.</text>
</comment>
<dbReference type="Pfam" id="PF23593">
    <property type="entry name" value="HEAT_ATR"/>
    <property type="match status" value="1"/>
</dbReference>
<dbReference type="InterPro" id="IPR014009">
    <property type="entry name" value="PIK_FAT"/>
</dbReference>
<dbReference type="Pfam" id="PF02260">
    <property type="entry name" value="FATC"/>
    <property type="match status" value="1"/>
</dbReference>
<dbReference type="InterPro" id="IPR021133">
    <property type="entry name" value="HEAT_type_2"/>
</dbReference>
<dbReference type="InterPro" id="IPR016024">
    <property type="entry name" value="ARM-type_fold"/>
</dbReference>
<dbReference type="InterPro" id="IPR036940">
    <property type="entry name" value="PI3/4_kinase_cat_sf"/>
</dbReference>
<dbReference type="InterPro" id="IPR024585">
    <property type="entry name" value="mTOR_dom"/>
</dbReference>
<dbReference type="InterPro" id="IPR026683">
    <property type="entry name" value="TOR_cat"/>
</dbReference>
<dbReference type="HOGENOM" id="CLU_000178_7_1_1"/>
<dbReference type="SUPFAM" id="SSF47212">
    <property type="entry name" value="FKBP12-rapamycin-binding domain of FKBP-rapamycin-associated protein (FRAP)"/>
    <property type="match status" value="1"/>
</dbReference>
<evidence type="ECO:0000256" key="8">
    <source>
        <dbReference type="ARBA" id="ARBA00022737"/>
    </source>
</evidence>
<dbReference type="GO" id="GO:1905356">
    <property type="term" value="P:regulation of snRNA pseudouridine synthesis"/>
    <property type="evidence" value="ECO:0007669"/>
    <property type="project" value="UniProtKB-ARBA"/>
</dbReference>
<dbReference type="InterPro" id="IPR057564">
    <property type="entry name" value="HEAT_ATR"/>
</dbReference>
<dbReference type="GO" id="GO:0044877">
    <property type="term" value="F:protein-containing complex binding"/>
    <property type="evidence" value="ECO:0007669"/>
    <property type="project" value="InterPro"/>
</dbReference>
<keyword evidence="10" id="KW-0418">Kinase</keyword>
<dbReference type="InterPro" id="IPR003151">
    <property type="entry name" value="PIK-rel_kinase_FAT"/>
</dbReference>
<dbReference type="SUPFAM" id="SSF48371">
    <property type="entry name" value="ARM repeat"/>
    <property type="match status" value="1"/>
</dbReference>
<dbReference type="GO" id="GO:0042254">
    <property type="term" value="P:ribosome biogenesis"/>
    <property type="evidence" value="ECO:0007669"/>
    <property type="project" value="UniProtKB-ARBA"/>
</dbReference>
<dbReference type="InterPro" id="IPR036738">
    <property type="entry name" value="FRB_sf"/>
</dbReference>
<dbReference type="SMART" id="SM01345">
    <property type="entry name" value="Rapamycin_bind"/>
    <property type="match status" value="1"/>
</dbReference>
<dbReference type="InterPro" id="IPR018936">
    <property type="entry name" value="PI3/4_kinase_CS"/>
</dbReference>
<proteinExistence type="inferred from homology"/>
<dbReference type="GO" id="GO:0031931">
    <property type="term" value="C:TORC1 complex"/>
    <property type="evidence" value="ECO:0007669"/>
    <property type="project" value="TreeGrafter"/>
</dbReference>
<dbReference type="PROSITE" id="PS50290">
    <property type="entry name" value="PI3_4_KINASE_3"/>
    <property type="match status" value="1"/>
</dbReference>
<accession>G2QU38</accession>
<dbReference type="Pfam" id="PF02259">
    <property type="entry name" value="FAT"/>
    <property type="match status" value="1"/>
</dbReference>
<comment type="subcellular location">
    <subcellularLocation>
        <location evidence="1">Cell membrane</location>
        <topology evidence="1">Peripheral membrane protein</topology>
        <orientation evidence="1">Cytoplasmic side</orientation>
    </subcellularLocation>
    <subcellularLocation>
        <location evidence="14">Vacuole membrane</location>
        <topology evidence="14">Peripheral membrane protein</topology>
        <orientation evidence="14">Cytoplasmic side</orientation>
    </subcellularLocation>
</comment>
<keyword evidence="12" id="KW-0131">Cell cycle</keyword>
<dbReference type="GO" id="GO:0031932">
    <property type="term" value="C:TORC2 complex"/>
    <property type="evidence" value="ECO:0007669"/>
    <property type="project" value="TreeGrafter"/>
</dbReference>
<dbReference type="PROSITE" id="PS50077">
    <property type="entry name" value="HEAT_REPEAT"/>
    <property type="match status" value="1"/>
</dbReference>
<comment type="function">
    <text evidence="13">Serine/threonine protein kinase which activates checkpoint signaling upon genotoxic stresses such as ionizing radiation (IR), ultraviolet light (UV), or DNA replication stalling, thereby acting as a DNA damage sensor. Recognizes the substrate consensus sequence [ST]-Q. Phosphorylates histone H2A to form H2AS128ph (gamma-H2A) at sites of DNA damage, involved in the regulation of DNA damage response mechanism. Required for the control of telomere length and genome stability.</text>
</comment>
<evidence type="ECO:0000259" key="19">
    <source>
        <dbReference type="PROSITE" id="PS50290"/>
    </source>
</evidence>
<dbReference type="PANTHER" id="PTHR11139:SF9">
    <property type="entry name" value="SERINE_THREONINE-PROTEIN KINASE MTOR"/>
    <property type="match status" value="1"/>
</dbReference>
<dbReference type="STRING" id="578455.G2QU38"/>
<feature type="region of interest" description="Disordered" evidence="18">
    <location>
        <begin position="2351"/>
        <end position="2376"/>
    </location>
</feature>
<dbReference type="GO" id="GO:0000329">
    <property type="term" value="C:fungal-type vacuole membrane"/>
    <property type="evidence" value="ECO:0007669"/>
    <property type="project" value="UniProtKB-ARBA"/>
</dbReference>
<dbReference type="GO" id="GO:0005634">
    <property type="term" value="C:nucleus"/>
    <property type="evidence" value="ECO:0007669"/>
    <property type="project" value="TreeGrafter"/>
</dbReference>
<dbReference type="EMBL" id="CP003009">
    <property type="protein sequence ID" value="AEO64499.1"/>
    <property type="molecule type" value="Genomic_DNA"/>
</dbReference>
<keyword evidence="11" id="KW-0067">ATP-binding</keyword>
<evidence type="ECO:0000256" key="7">
    <source>
        <dbReference type="ARBA" id="ARBA00022679"/>
    </source>
</evidence>
<dbReference type="PROSITE" id="PS51189">
    <property type="entry name" value="FAT"/>
    <property type="match status" value="1"/>
</dbReference>
<evidence type="ECO:0000256" key="5">
    <source>
        <dbReference type="ARBA" id="ARBA00022527"/>
    </source>
</evidence>
<dbReference type="PROSITE" id="PS51190">
    <property type="entry name" value="FATC"/>
    <property type="match status" value="1"/>
</dbReference>
<keyword evidence="6" id="KW-0926">Vacuole</keyword>
<comment type="catalytic activity">
    <reaction evidence="15">
        <text>L-threonyl-[protein] + ATP = O-phospho-L-threonyl-[protein] + ADP + H(+)</text>
        <dbReference type="Rhea" id="RHEA:46608"/>
        <dbReference type="Rhea" id="RHEA-COMP:11060"/>
        <dbReference type="Rhea" id="RHEA-COMP:11605"/>
        <dbReference type="ChEBI" id="CHEBI:15378"/>
        <dbReference type="ChEBI" id="CHEBI:30013"/>
        <dbReference type="ChEBI" id="CHEBI:30616"/>
        <dbReference type="ChEBI" id="CHEBI:61977"/>
        <dbReference type="ChEBI" id="CHEBI:456216"/>
        <dbReference type="EC" id="2.7.11.1"/>
    </reaction>
</comment>
<dbReference type="Gene3D" id="1.10.1070.11">
    <property type="entry name" value="Phosphatidylinositol 3-/4-kinase, catalytic domain"/>
    <property type="match status" value="1"/>
</dbReference>
<dbReference type="InterPro" id="IPR003152">
    <property type="entry name" value="FATC_dom"/>
</dbReference>
<evidence type="ECO:0000256" key="11">
    <source>
        <dbReference type="ARBA" id="ARBA00022840"/>
    </source>
</evidence>
<dbReference type="InterPro" id="IPR000403">
    <property type="entry name" value="PI3/4_kinase_cat_dom"/>
</dbReference>
<dbReference type="InterPro" id="IPR011989">
    <property type="entry name" value="ARM-like"/>
</dbReference>
<evidence type="ECO:0000256" key="12">
    <source>
        <dbReference type="ARBA" id="ARBA00023306"/>
    </source>
</evidence>
<keyword evidence="23" id="KW-1185">Reference proteome</keyword>
<keyword evidence="7" id="KW-0808">Transferase</keyword>
<evidence type="ECO:0000256" key="14">
    <source>
        <dbReference type="ARBA" id="ARBA00029427"/>
    </source>
</evidence>
<evidence type="ECO:0000256" key="17">
    <source>
        <dbReference type="PROSITE-ProRule" id="PRU00103"/>
    </source>
</evidence>
<feature type="domain" description="FAT" evidence="20">
    <location>
        <begin position="1243"/>
        <end position="1845"/>
    </location>
</feature>
<dbReference type="SUPFAM" id="SSF56112">
    <property type="entry name" value="Protein kinase-like (PK-like)"/>
    <property type="match status" value="1"/>
</dbReference>
<evidence type="ECO:0000256" key="18">
    <source>
        <dbReference type="SAM" id="MobiDB-lite"/>
    </source>
</evidence>
<dbReference type="GeneID" id="11521425"/>
<keyword evidence="8" id="KW-0677">Repeat</keyword>
<dbReference type="SMART" id="SM01346">
    <property type="entry name" value="DUF3385"/>
    <property type="match status" value="1"/>
</dbReference>
<evidence type="ECO:0000256" key="1">
    <source>
        <dbReference type="ARBA" id="ARBA00004413"/>
    </source>
</evidence>
<dbReference type="Pfam" id="PF25574">
    <property type="entry name" value="TPR_IMB1"/>
    <property type="match status" value="1"/>
</dbReference>
<protein>
    <recommendedName>
        <fullName evidence="4">non-specific serine/threonine protein kinase</fullName>
        <ecNumber evidence="4">2.7.11.1</ecNumber>
    </recommendedName>
</protein>
<dbReference type="GO" id="GO:0005524">
    <property type="term" value="F:ATP binding"/>
    <property type="evidence" value="ECO:0007669"/>
    <property type="project" value="UniProtKB-KW"/>
</dbReference>
<dbReference type="FunFam" id="1.25.10.10:FF:000487">
    <property type="entry name" value="Serine/threonine-protein kinase TOR"/>
    <property type="match status" value="1"/>
</dbReference>
<dbReference type="SMART" id="SM00146">
    <property type="entry name" value="PI3Kc"/>
    <property type="match status" value="1"/>
</dbReference>
<dbReference type="Proteomes" id="UP000008181">
    <property type="component" value="Chromosome 1"/>
</dbReference>
<dbReference type="GO" id="GO:0004674">
    <property type="term" value="F:protein serine/threonine kinase activity"/>
    <property type="evidence" value="ECO:0007669"/>
    <property type="project" value="UniProtKB-KW"/>
</dbReference>
<dbReference type="CDD" id="cd05169">
    <property type="entry name" value="PIKKc_TOR"/>
    <property type="match status" value="1"/>
</dbReference>
<name>G2QU38_THETT</name>
<keyword evidence="5" id="KW-0723">Serine/threonine-protein kinase</keyword>
<evidence type="ECO:0000256" key="16">
    <source>
        <dbReference type="ARBA" id="ARBA00048679"/>
    </source>
</evidence>
<dbReference type="FunFam" id="1.25.10.10:FF:000371">
    <property type="entry name" value="Serine/threonine-protein kinase TOR"/>
    <property type="match status" value="1"/>
</dbReference>
<evidence type="ECO:0000313" key="22">
    <source>
        <dbReference type="EMBL" id="AEO64499.1"/>
    </source>
</evidence>
<dbReference type="PANTHER" id="PTHR11139">
    <property type="entry name" value="ATAXIA TELANGIECTASIA MUTATED ATM -RELATED"/>
    <property type="match status" value="1"/>
</dbReference>
<evidence type="ECO:0000256" key="13">
    <source>
        <dbReference type="ARBA" id="ARBA00025079"/>
    </source>
</evidence>
<evidence type="ECO:0000259" key="20">
    <source>
        <dbReference type="PROSITE" id="PS51189"/>
    </source>
</evidence>
<evidence type="ECO:0000256" key="2">
    <source>
        <dbReference type="ARBA" id="ARBA00011031"/>
    </source>
</evidence>
<keyword evidence="9" id="KW-0547">Nucleotide-binding</keyword>
<dbReference type="Gene3D" id="3.30.1010.10">
    <property type="entry name" value="Phosphatidylinositol 3-kinase Catalytic Subunit, Chain A, domain 4"/>
    <property type="match status" value="1"/>
</dbReference>
<gene>
    <name evidence="22" type="ORF">THITE_2110683</name>
</gene>
<feature type="repeat" description="HEAT" evidence="17">
    <location>
        <begin position="988"/>
        <end position="1028"/>
    </location>
</feature>
<dbReference type="OrthoDB" id="381190at2759"/>
<dbReference type="GO" id="GO:0006995">
    <property type="term" value="P:cellular response to nitrogen starvation"/>
    <property type="evidence" value="ECO:0007669"/>
    <property type="project" value="UniProtKB-ARBA"/>
</dbReference>
<dbReference type="GO" id="GO:0005886">
    <property type="term" value="C:plasma membrane"/>
    <property type="evidence" value="ECO:0007669"/>
    <property type="project" value="UniProtKB-SubCell"/>
</dbReference>
<dbReference type="FunFam" id="1.20.120.150:FF:000001">
    <property type="entry name" value="Serine/threonine-protein kinase TOR"/>
    <property type="match status" value="1"/>
</dbReference>
<dbReference type="GO" id="GO:0016242">
    <property type="term" value="P:negative regulation of macroautophagy"/>
    <property type="evidence" value="ECO:0007669"/>
    <property type="project" value="TreeGrafter"/>
</dbReference>
<evidence type="ECO:0000256" key="3">
    <source>
        <dbReference type="ARBA" id="ARBA00011370"/>
    </source>
</evidence>
<dbReference type="Pfam" id="PF08771">
    <property type="entry name" value="FRB_dom"/>
    <property type="match status" value="1"/>
</dbReference>
<reference evidence="22 23" key="1">
    <citation type="journal article" date="2011" name="Nat. Biotechnol.">
        <title>Comparative genomic analysis of the thermophilic biomass-degrading fungi Myceliophthora thermophila and Thielavia terrestris.</title>
        <authorList>
            <person name="Berka R.M."/>
            <person name="Grigoriev I.V."/>
            <person name="Otillar R."/>
            <person name="Salamov A."/>
            <person name="Grimwood J."/>
            <person name="Reid I."/>
            <person name="Ishmael N."/>
            <person name="John T."/>
            <person name="Darmond C."/>
            <person name="Moisan M.-C."/>
            <person name="Henrissat B."/>
            <person name="Coutinho P.M."/>
            <person name="Lombard V."/>
            <person name="Natvig D.O."/>
            <person name="Lindquist E."/>
            <person name="Schmutz J."/>
            <person name="Lucas S."/>
            <person name="Harris P."/>
            <person name="Powlowski J."/>
            <person name="Bellemare A."/>
            <person name="Taylor D."/>
            <person name="Butler G."/>
            <person name="de Vries R.P."/>
            <person name="Allijn I.E."/>
            <person name="van den Brink J."/>
            <person name="Ushinsky S."/>
            <person name="Storms R."/>
            <person name="Powell A.J."/>
            <person name="Paulsen I.T."/>
            <person name="Elbourne L.D.H."/>
            <person name="Baker S.E."/>
            <person name="Magnuson J."/>
            <person name="LaBoissiere S."/>
            <person name="Clutterbuck A.J."/>
            <person name="Martinez D."/>
            <person name="Wogulis M."/>
            <person name="de Leon A.L."/>
            <person name="Rey M.W."/>
            <person name="Tsang A."/>
        </authorList>
    </citation>
    <scope>NUCLEOTIDE SEQUENCE [LARGE SCALE GENOMIC DNA]</scope>
    <source>
        <strain evidence="23">ATCC 38088 / NRRL 8126</strain>
    </source>
</reference>
<dbReference type="EC" id="2.7.11.1" evidence="4"/>
<comment type="catalytic activity">
    <reaction evidence="16">
        <text>L-seryl-[protein] + ATP = O-phospho-L-seryl-[protein] + ADP + H(+)</text>
        <dbReference type="Rhea" id="RHEA:17989"/>
        <dbReference type="Rhea" id="RHEA-COMP:9863"/>
        <dbReference type="Rhea" id="RHEA-COMP:11604"/>
        <dbReference type="ChEBI" id="CHEBI:15378"/>
        <dbReference type="ChEBI" id="CHEBI:29999"/>
        <dbReference type="ChEBI" id="CHEBI:30616"/>
        <dbReference type="ChEBI" id="CHEBI:83421"/>
        <dbReference type="ChEBI" id="CHEBI:456216"/>
        <dbReference type="EC" id="2.7.11.1"/>
    </reaction>
</comment>
<dbReference type="Pfam" id="PF11865">
    <property type="entry name" value="mTOR_dom"/>
    <property type="match status" value="1"/>
</dbReference>
<feature type="domain" description="PI3K/PI4K catalytic" evidence="19">
    <location>
        <begin position="2020"/>
        <end position="2336"/>
    </location>
</feature>
<evidence type="ECO:0000256" key="6">
    <source>
        <dbReference type="ARBA" id="ARBA00022554"/>
    </source>
</evidence>
<dbReference type="FunFam" id="1.10.1070.11:FF:000020">
    <property type="entry name" value="Serine/threonine-protein kinase TOR"/>
    <property type="match status" value="1"/>
</dbReference>
<dbReference type="Gene3D" id="1.25.10.10">
    <property type="entry name" value="Leucine-rich Repeat Variant"/>
    <property type="match status" value="4"/>
</dbReference>
<dbReference type="Gene3D" id="1.20.120.150">
    <property type="entry name" value="FKBP12-rapamycin binding domain"/>
    <property type="match status" value="1"/>
</dbReference>
<feature type="domain" description="FATC" evidence="21">
    <location>
        <begin position="2408"/>
        <end position="2440"/>
    </location>
</feature>
<dbReference type="InterPro" id="IPR009076">
    <property type="entry name" value="FRB_dom"/>
</dbReference>
<evidence type="ECO:0000313" key="23">
    <source>
        <dbReference type="Proteomes" id="UP000008181"/>
    </source>
</evidence>
<dbReference type="InterPro" id="IPR058584">
    <property type="entry name" value="IMB1_TNPO1-like_TPR"/>
</dbReference>